<proteinExistence type="predicted"/>
<dbReference type="InterPro" id="IPR052509">
    <property type="entry name" value="Metal_resp_DNA-bind_regulator"/>
</dbReference>
<gene>
    <name evidence="2" type="ORF">DXA38_18420</name>
</gene>
<dbReference type="Proteomes" id="UP000260025">
    <property type="component" value="Unassembled WGS sequence"/>
</dbReference>
<dbReference type="EMBL" id="QVEV01000037">
    <property type="protein sequence ID" value="RGC11371.1"/>
    <property type="molecule type" value="Genomic_DNA"/>
</dbReference>
<protein>
    <submittedName>
        <fullName evidence="2">PadR family transcriptional regulator</fullName>
    </submittedName>
</protein>
<dbReference type="InterPro" id="IPR036388">
    <property type="entry name" value="WH-like_DNA-bd_sf"/>
</dbReference>
<organism evidence="2 3">
    <name type="scientific">Clostridium innocuum</name>
    <dbReference type="NCBI Taxonomy" id="1522"/>
    <lineage>
        <taxon>Bacteria</taxon>
        <taxon>Bacillati</taxon>
        <taxon>Bacillota</taxon>
        <taxon>Clostridia</taxon>
        <taxon>Eubacteriales</taxon>
        <taxon>Clostridiaceae</taxon>
        <taxon>Clostridium</taxon>
    </lineage>
</organism>
<dbReference type="InterPro" id="IPR005149">
    <property type="entry name" value="Tscrpt_reg_PadR_N"/>
</dbReference>
<feature type="domain" description="Transcription regulator PadR N-terminal" evidence="1">
    <location>
        <begin position="9"/>
        <end position="84"/>
    </location>
</feature>
<accession>A0A3E2VKV0</accession>
<dbReference type="InterPro" id="IPR036390">
    <property type="entry name" value="WH_DNA-bd_sf"/>
</dbReference>
<dbReference type="OrthoDB" id="9808762at2"/>
<evidence type="ECO:0000313" key="2">
    <source>
        <dbReference type="EMBL" id="RGC11371.1"/>
    </source>
</evidence>
<dbReference type="PANTHER" id="PTHR33169:SF14">
    <property type="entry name" value="TRANSCRIPTIONAL REGULATOR RV3488"/>
    <property type="match status" value="1"/>
</dbReference>
<dbReference type="PANTHER" id="PTHR33169">
    <property type="entry name" value="PADR-FAMILY TRANSCRIPTIONAL REGULATOR"/>
    <property type="match status" value="1"/>
</dbReference>
<dbReference type="SUPFAM" id="SSF46785">
    <property type="entry name" value="Winged helix' DNA-binding domain"/>
    <property type="match status" value="1"/>
</dbReference>
<evidence type="ECO:0000259" key="1">
    <source>
        <dbReference type="Pfam" id="PF03551"/>
    </source>
</evidence>
<dbReference type="RefSeq" id="WP_117444476.1">
    <property type="nucleotide sequence ID" value="NZ_JAJFEN010000004.1"/>
</dbReference>
<sequence length="185" mass="21501">MASSIDLILLGMVYDQPRSAYDIQKHVEYRKLSHWVKISSPSVYKKLRVLEQKGYLMTTRQREGNMPEKSIYSLTKQGRRYFHELMQEISAQPFEILFDFNAVVVSLNKVGKEEGLDCVQRIAESLKNTQAYLSIQREAKKDIPYVGRTILEQQLSVCETLCTWCDSLREELENSDGLEKMKELP</sequence>
<comment type="caution">
    <text evidence="2">The sequence shown here is derived from an EMBL/GenBank/DDBJ whole genome shotgun (WGS) entry which is preliminary data.</text>
</comment>
<name>A0A3E2VKV0_CLOIN</name>
<reference evidence="2 3" key="1">
    <citation type="submission" date="2018-08" db="EMBL/GenBank/DDBJ databases">
        <title>A genome reference for cultivated species of the human gut microbiota.</title>
        <authorList>
            <person name="Zou Y."/>
            <person name="Xue W."/>
            <person name="Luo G."/>
        </authorList>
    </citation>
    <scope>NUCLEOTIDE SEQUENCE [LARGE SCALE GENOMIC DNA]</scope>
    <source>
        <strain evidence="2 3">OF01-2LB</strain>
    </source>
</reference>
<dbReference type="AlphaFoldDB" id="A0A3E2VKV0"/>
<evidence type="ECO:0000313" key="3">
    <source>
        <dbReference type="Proteomes" id="UP000260025"/>
    </source>
</evidence>
<dbReference type="Pfam" id="PF03551">
    <property type="entry name" value="PadR"/>
    <property type="match status" value="1"/>
</dbReference>
<dbReference type="Gene3D" id="1.10.10.10">
    <property type="entry name" value="Winged helix-like DNA-binding domain superfamily/Winged helix DNA-binding domain"/>
    <property type="match status" value="1"/>
</dbReference>